<evidence type="ECO:0000313" key="2">
    <source>
        <dbReference type="EMBL" id="OAM91537.1"/>
    </source>
</evidence>
<keyword evidence="1" id="KW-0812">Transmembrane</keyword>
<dbReference type="PROSITE" id="PS00409">
    <property type="entry name" value="PROKAR_NTER_METHYL"/>
    <property type="match status" value="1"/>
</dbReference>
<name>A0A178IQ97_9BACT</name>
<organism evidence="2 3">
    <name type="scientific">Termitidicoccus mucosus</name>
    <dbReference type="NCBI Taxonomy" id="1184151"/>
    <lineage>
        <taxon>Bacteria</taxon>
        <taxon>Pseudomonadati</taxon>
        <taxon>Verrucomicrobiota</taxon>
        <taxon>Opitutia</taxon>
        <taxon>Opitutales</taxon>
        <taxon>Opitutaceae</taxon>
        <taxon>Termitidicoccus</taxon>
    </lineage>
</organism>
<dbReference type="NCBIfam" id="TIGR02532">
    <property type="entry name" value="IV_pilin_GFxxxE"/>
    <property type="match status" value="1"/>
</dbReference>
<protein>
    <submittedName>
        <fullName evidence="2">Uncharacterized protein</fullName>
    </submittedName>
</protein>
<keyword evidence="1" id="KW-1133">Transmembrane helix</keyword>
<sequence>MVLWVWTFPERGVLQRISIGKIMNIIVEQQVEQKRPGFFHGKWFGRARAGRRGFTLPEILLTLGVIAIFTSIVAIMALNTNAPAVARSVRDKVVVSQINDKAKALHAFGVDFSGVSSVQDLVDILGNPSIPDEFDGLYLVYTVDPSVDITKLELVPATTNAPPTVQMAP</sequence>
<dbReference type="EMBL" id="LRRQ01000023">
    <property type="protein sequence ID" value="OAM91537.1"/>
    <property type="molecule type" value="Genomic_DNA"/>
</dbReference>
<gene>
    <name evidence="2" type="ORF">AW736_02545</name>
</gene>
<keyword evidence="1" id="KW-0472">Membrane</keyword>
<reference evidence="2 3" key="1">
    <citation type="submission" date="2016-01" db="EMBL/GenBank/DDBJ databases">
        <title>High potential of lignocellulose degradation of a new Verrucomicrobia species.</title>
        <authorList>
            <person name="Wang Y."/>
            <person name="Shi Y."/>
            <person name="Qiu Z."/>
            <person name="Liu S."/>
            <person name="Yang H."/>
        </authorList>
    </citation>
    <scope>NUCLEOTIDE SEQUENCE [LARGE SCALE GENOMIC DNA]</scope>
    <source>
        <strain evidence="2 3">TSB47</strain>
    </source>
</reference>
<dbReference type="Proteomes" id="UP000078486">
    <property type="component" value="Unassembled WGS sequence"/>
</dbReference>
<comment type="caution">
    <text evidence="2">The sequence shown here is derived from an EMBL/GenBank/DDBJ whole genome shotgun (WGS) entry which is preliminary data.</text>
</comment>
<evidence type="ECO:0000256" key="1">
    <source>
        <dbReference type="SAM" id="Phobius"/>
    </source>
</evidence>
<proteinExistence type="predicted"/>
<evidence type="ECO:0000313" key="3">
    <source>
        <dbReference type="Proteomes" id="UP000078486"/>
    </source>
</evidence>
<feature type="transmembrane region" description="Helical" evidence="1">
    <location>
        <begin position="59"/>
        <end position="78"/>
    </location>
</feature>
<dbReference type="InterPro" id="IPR012902">
    <property type="entry name" value="N_methyl_site"/>
</dbReference>
<dbReference type="AlphaFoldDB" id="A0A178IQ97"/>
<keyword evidence="3" id="KW-1185">Reference proteome</keyword>
<accession>A0A178IQ97</accession>
<dbReference type="STRING" id="1184151.AW736_02545"/>